<dbReference type="PROSITE" id="PS50994">
    <property type="entry name" value="INTEGRASE"/>
    <property type="match status" value="1"/>
</dbReference>
<proteinExistence type="predicted"/>
<dbReference type="InterPro" id="IPR012337">
    <property type="entry name" value="RNaseH-like_sf"/>
</dbReference>
<dbReference type="PANTHER" id="PTHR42648">
    <property type="entry name" value="TRANSPOSASE, PUTATIVE-RELATED"/>
    <property type="match status" value="1"/>
</dbReference>
<dbReference type="InterPro" id="IPR025724">
    <property type="entry name" value="GAG-pre-integrase_dom"/>
</dbReference>
<evidence type="ECO:0000313" key="3">
    <source>
        <dbReference type="Proteomes" id="UP000087171"/>
    </source>
</evidence>
<dbReference type="GeneID" id="105852509"/>
<feature type="domain" description="Integrase catalytic" evidence="2">
    <location>
        <begin position="117"/>
        <end position="228"/>
    </location>
</feature>
<reference evidence="4" key="2">
    <citation type="submission" date="2025-08" db="UniProtKB">
        <authorList>
            <consortium name="RefSeq"/>
        </authorList>
    </citation>
    <scope>IDENTIFICATION</scope>
    <source>
        <tissue evidence="4">Etiolated seedlings</tissue>
    </source>
</reference>
<dbReference type="Pfam" id="PF13976">
    <property type="entry name" value="gag_pre-integrs"/>
    <property type="match status" value="1"/>
</dbReference>
<dbReference type="KEGG" id="cam:105852509"/>
<dbReference type="Proteomes" id="UP000087171">
    <property type="component" value="Chromosome Ca7"/>
</dbReference>
<dbReference type="OrthoDB" id="1935865at2759"/>
<keyword evidence="3" id="KW-1185">Reference proteome</keyword>
<evidence type="ECO:0000313" key="4">
    <source>
        <dbReference type="RefSeq" id="XP_012573857.1"/>
    </source>
</evidence>
<organism evidence="3 4">
    <name type="scientific">Cicer arietinum</name>
    <name type="common">Chickpea</name>
    <name type="synonym">Garbanzo</name>
    <dbReference type="NCBI Taxonomy" id="3827"/>
    <lineage>
        <taxon>Eukaryota</taxon>
        <taxon>Viridiplantae</taxon>
        <taxon>Streptophyta</taxon>
        <taxon>Embryophyta</taxon>
        <taxon>Tracheophyta</taxon>
        <taxon>Spermatophyta</taxon>
        <taxon>Magnoliopsida</taxon>
        <taxon>eudicotyledons</taxon>
        <taxon>Gunneridae</taxon>
        <taxon>Pentapetalae</taxon>
        <taxon>rosids</taxon>
        <taxon>fabids</taxon>
        <taxon>Fabales</taxon>
        <taxon>Fabaceae</taxon>
        <taxon>Papilionoideae</taxon>
        <taxon>50 kb inversion clade</taxon>
        <taxon>NPAAA clade</taxon>
        <taxon>Hologalegina</taxon>
        <taxon>IRL clade</taxon>
        <taxon>Cicereae</taxon>
        <taxon>Cicer</taxon>
    </lineage>
</organism>
<protein>
    <submittedName>
        <fullName evidence="4">Uncharacterized protein LOC105852509</fullName>
    </submittedName>
</protein>
<dbReference type="PANTHER" id="PTHR42648:SF28">
    <property type="entry name" value="TRANSPOSON-ENCODED PROTEIN WITH RIBONUCLEASE H-LIKE AND RETROVIRUS ZINC FINGER-LIKE DOMAINS"/>
    <property type="match status" value="1"/>
</dbReference>
<dbReference type="GO" id="GO:0003676">
    <property type="term" value="F:nucleic acid binding"/>
    <property type="evidence" value="ECO:0007669"/>
    <property type="project" value="InterPro"/>
</dbReference>
<dbReference type="InterPro" id="IPR036397">
    <property type="entry name" value="RNaseH_sf"/>
</dbReference>
<dbReference type="Gene3D" id="3.30.420.10">
    <property type="entry name" value="Ribonuclease H-like superfamily/Ribonuclease H"/>
    <property type="match status" value="1"/>
</dbReference>
<dbReference type="InterPro" id="IPR001584">
    <property type="entry name" value="Integrase_cat-core"/>
</dbReference>
<dbReference type="AlphaFoldDB" id="A0A1S3EDE0"/>
<dbReference type="RefSeq" id="XP_012573857.1">
    <property type="nucleotide sequence ID" value="XM_012718403.1"/>
</dbReference>
<dbReference type="InterPro" id="IPR039537">
    <property type="entry name" value="Retrotran_Ty1/copia-like"/>
</dbReference>
<reference evidence="3" key="1">
    <citation type="journal article" date="2013" name="Nat. Biotechnol.">
        <title>Draft genome sequence of chickpea (Cicer arietinum) provides a resource for trait improvement.</title>
        <authorList>
            <person name="Varshney R.K."/>
            <person name="Song C."/>
            <person name="Saxena R.K."/>
            <person name="Azam S."/>
            <person name="Yu S."/>
            <person name="Sharpe A.G."/>
            <person name="Cannon S."/>
            <person name="Baek J."/>
            <person name="Rosen B.D."/>
            <person name="Tar'an B."/>
            <person name="Millan T."/>
            <person name="Zhang X."/>
            <person name="Ramsay L.D."/>
            <person name="Iwata A."/>
            <person name="Wang Y."/>
            <person name="Nelson W."/>
            <person name="Farmer A.D."/>
            <person name="Gaur P.M."/>
            <person name="Soderlund C."/>
            <person name="Penmetsa R.V."/>
            <person name="Xu C."/>
            <person name="Bharti A.K."/>
            <person name="He W."/>
            <person name="Winter P."/>
            <person name="Zhao S."/>
            <person name="Hane J.K."/>
            <person name="Carrasquilla-Garcia N."/>
            <person name="Condie J.A."/>
            <person name="Upadhyaya H.D."/>
            <person name="Luo M.C."/>
            <person name="Thudi M."/>
            <person name="Gowda C.L."/>
            <person name="Singh N.P."/>
            <person name="Lichtenzveig J."/>
            <person name="Gali K.K."/>
            <person name="Rubio J."/>
            <person name="Nadarajan N."/>
            <person name="Dolezel J."/>
            <person name="Bansal K.C."/>
            <person name="Xu X."/>
            <person name="Edwards D."/>
            <person name="Zhang G."/>
            <person name="Kahl G."/>
            <person name="Gil J."/>
            <person name="Singh K.B."/>
            <person name="Datta S.K."/>
            <person name="Jackson S.A."/>
            <person name="Wang J."/>
            <person name="Cook D.R."/>
        </authorList>
    </citation>
    <scope>NUCLEOTIDE SEQUENCE [LARGE SCALE GENOMIC DNA]</scope>
    <source>
        <strain evidence="3">cv. CDC Frontier</strain>
    </source>
</reference>
<feature type="region of interest" description="Disordered" evidence="1">
    <location>
        <begin position="204"/>
        <end position="230"/>
    </location>
</feature>
<evidence type="ECO:0000256" key="1">
    <source>
        <dbReference type="SAM" id="MobiDB-lite"/>
    </source>
</evidence>
<feature type="compositionally biased region" description="Basic and acidic residues" evidence="1">
    <location>
        <begin position="204"/>
        <end position="216"/>
    </location>
</feature>
<accession>A0A1S3EDE0</accession>
<evidence type="ECO:0000259" key="2">
    <source>
        <dbReference type="PROSITE" id="PS50994"/>
    </source>
</evidence>
<dbReference type="SUPFAM" id="SSF53098">
    <property type="entry name" value="Ribonuclease H-like"/>
    <property type="match status" value="1"/>
</dbReference>
<name>A0A1S3EDE0_CICAR</name>
<sequence length="344" mass="40019">MAAMVVQASSKTSLWHQRTGHVSLIEMQVLDRQGMLDGDKICDLEFCEHFVYRKMHIVKFSTRKHCSKEILEYVHSDLWGLAKIVSHGGNKCFVPFLEDYSRKWKSMVENRTDKKTKNLRTYNGLEFSSEEFTSYCKTYGLNKHRTIRNTPQKNGLAERMNKTLLERTRCILSNAVSNQSDSKSSHKLDADKFDLEVEQAIEKGKEQQHAEQDKNDTNSPENDIFLDHDNPTIQELDEYNLIRDREGRASNPPQRYGYADIVSYALHAAEEIIHEDPRNYYEATKCQDKDKWLLAMTEDLNSLENNNTWALIPKYANSSIIGRKWIFKRKGGFQELNHIGSKRD</sequence>
<gene>
    <name evidence="4" type="primary">LOC105852509</name>
</gene>
<dbReference type="GO" id="GO:0015074">
    <property type="term" value="P:DNA integration"/>
    <property type="evidence" value="ECO:0007669"/>
    <property type="project" value="InterPro"/>
</dbReference>
<dbReference type="STRING" id="3827.A0A1S3EDE0"/>